<feature type="compositionally biased region" description="Basic and acidic residues" evidence="1">
    <location>
        <begin position="273"/>
        <end position="301"/>
    </location>
</feature>
<evidence type="ECO:0000313" key="3">
    <source>
        <dbReference type="Proteomes" id="UP000823388"/>
    </source>
</evidence>
<dbReference type="AlphaFoldDB" id="A0A8T0PAX0"/>
<evidence type="ECO:0000313" key="2">
    <source>
        <dbReference type="EMBL" id="KAG2558953.1"/>
    </source>
</evidence>
<protein>
    <submittedName>
        <fullName evidence="2">Uncharacterized protein</fullName>
    </submittedName>
</protein>
<gene>
    <name evidence="2" type="ORF">PVAP13_8NG321812</name>
</gene>
<organism evidence="2 3">
    <name type="scientific">Panicum virgatum</name>
    <name type="common">Blackwell switchgrass</name>
    <dbReference type="NCBI Taxonomy" id="38727"/>
    <lineage>
        <taxon>Eukaryota</taxon>
        <taxon>Viridiplantae</taxon>
        <taxon>Streptophyta</taxon>
        <taxon>Embryophyta</taxon>
        <taxon>Tracheophyta</taxon>
        <taxon>Spermatophyta</taxon>
        <taxon>Magnoliopsida</taxon>
        <taxon>Liliopsida</taxon>
        <taxon>Poales</taxon>
        <taxon>Poaceae</taxon>
        <taxon>PACMAD clade</taxon>
        <taxon>Panicoideae</taxon>
        <taxon>Panicodae</taxon>
        <taxon>Paniceae</taxon>
        <taxon>Panicinae</taxon>
        <taxon>Panicum</taxon>
        <taxon>Panicum sect. Hiantes</taxon>
    </lineage>
</organism>
<dbReference type="Proteomes" id="UP000823388">
    <property type="component" value="Chromosome 8N"/>
</dbReference>
<name>A0A8T0PAX0_PANVG</name>
<sequence>MEYVFFVLKAGMHCTQSHLLDVVASRERAGDGCRRGLCWRTDLQRAAAADPHRRTRGGISAIACLPPGALGGAGGARCARGGRGPASSPALTTAAASPSSAALGSAAACAAGCPAPWPARGSLRRGLRRRMSHAPARTWLAPLWPRRLAAPPLPRLPGLARQPGRGAMEGGGFGRSGRRHHGHHRHGPPPWKREEEGAPSLAGEGRRHEVLPVTARTPPTSLAATAPPLTRLPLGPFPPATTGPAAPAPGPGRCTPREGRRGLAGEGSTARWRKAEQGRGRREWEREEGGERVGREREGVG</sequence>
<feature type="compositionally biased region" description="Pro residues" evidence="1">
    <location>
        <begin position="235"/>
        <end position="250"/>
    </location>
</feature>
<dbReference type="EMBL" id="CM029052">
    <property type="protein sequence ID" value="KAG2558953.1"/>
    <property type="molecule type" value="Genomic_DNA"/>
</dbReference>
<feature type="compositionally biased region" description="Low complexity" evidence="1">
    <location>
        <begin position="155"/>
        <end position="166"/>
    </location>
</feature>
<evidence type="ECO:0000256" key="1">
    <source>
        <dbReference type="SAM" id="MobiDB-lite"/>
    </source>
</evidence>
<reference evidence="2" key="1">
    <citation type="submission" date="2020-05" db="EMBL/GenBank/DDBJ databases">
        <title>WGS assembly of Panicum virgatum.</title>
        <authorList>
            <person name="Lovell J.T."/>
            <person name="Jenkins J."/>
            <person name="Shu S."/>
            <person name="Juenger T.E."/>
            <person name="Schmutz J."/>
        </authorList>
    </citation>
    <scope>NUCLEOTIDE SEQUENCE</scope>
    <source>
        <strain evidence="2">AP13</strain>
    </source>
</reference>
<feature type="compositionally biased region" description="Low complexity" evidence="1">
    <location>
        <begin position="214"/>
        <end position="234"/>
    </location>
</feature>
<feature type="region of interest" description="Disordered" evidence="1">
    <location>
        <begin position="155"/>
        <end position="301"/>
    </location>
</feature>
<proteinExistence type="predicted"/>
<accession>A0A8T0PAX0</accession>
<keyword evidence="3" id="KW-1185">Reference proteome</keyword>
<feature type="compositionally biased region" description="Basic residues" evidence="1">
    <location>
        <begin position="176"/>
        <end position="187"/>
    </location>
</feature>
<comment type="caution">
    <text evidence="2">The sequence shown here is derived from an EMBL/GenBank/DDBJ whole genome shotgun (WGS) entry which is preliminary data.</text>
</comment>